<dbReference type="Gene3D" id="2.20.28.200">
    <property type="match status" value="1"/>
</dbReference>
<evidence type="ECO:0000256" key="5">
    <source>
        <dbReference type="ARBA" id="ARBA00022833"/>
    </source>
</evidence>
<dbReference type="PANTHER" id="PTHR11085">
    <property type="entry name" value="NAD-DEPENDENT PROTEIN DEACYLASE SIRTUIN-5, MITOCHONDRIAL-RELATED"/>
    <property type="match status" value="1"/>
</dbReference>
<dbReference type="GO" id="GO:0005634">
    <property type="term" value="C:nucleus"/>
    <property type="evidence" value="ECO:0007669"/>
    <property type="project" value="TreeGrafter"/>
</dbReference>
<proteinExistence type="inferred from homology"/>
<reference evidence="10 11" key="1">
    <citation type="submission" date="2016-03" db="EMBL/GenBank/DDBJ databases">
        <authorList>
            <person name="Ploux O."/>
        </authorList>
    </citation>
    <scope>NUCLEOTIDE SEQUENCE [LARGE SCALE GENOMIC DNA]</scope>
    <source>
        <strain evidence="10 11">UAMH 11012</strain>
    </source>
</reference>
<dbReference type="GO" id="GO:0017136">
    <property type="term" value="F:histone deacetylase activity, NAD-dependent"/>
    <property type="evidence" value="ECO:0007669"/>
    <property type="project" value="TreeGrafter"/>
</dbReference>
<comment type="similarity">
    <text evidence="1">Belongs to the sirtuin family. Class I subfamily.</text>
</comment>
<dbReference type="GO" id="GO:0003714">
    <property type="term" value="F:transcription corepressor activity"/>
    <property type="evidence" value="ECO:0007669"/>
    <property type="project" value="TreeGrafter"/>
</dbReference>
<dbReference type="EC" id="2.3.1.286" evidence="2"/>
<feature type="binding site" evidence="8">
    <location>
        <position position="165"/>
    </location>
    <ligand>
        <name>Zn(2+)</name>
        <dbReference type="ChEBI" id="CHEBI:29105"/>
    </ligand>
</feature>
<dbReference type="GO" id="GO:0070403">
    <property type="term" value="F:NAD+ binding"/>
    <property type="evidence" value="ECO:0007669"/>
    <property type="project" value="InterPro"/>
</dbReference>
<evidence type="ECO:0000256" key="8">
    <source>
        <dbReference type="PROSITE-ProRule" id="PRU00236"/>
    </source>
</evidence>
<evidence type="ECO:0000313" key="10">
    <source>
        <dbReference type="EMBL" id="CZR58868.1"/>
    </source>
</evidence>
<keyword evidence="4 8" id="KW-0479">Metal-binding</keyword>
<evidence type="ECO:0000256" key="3">
    <source>
        <dbReference type="ARBA" id="ARBA00022679"/>
    </source>
</evidence>
<gene>
    <name evidence="10" type="ORF">PAC_08760</name>
</gene>
<feature type="binding site" evidence="8">
    <location>
        <position position="132"/>
    </location>
    <ligand>
        <name>Zn(2+)</name>
        <dbReference type="ChEBI" id="CHEBI:29105"/>
    </ligand>
</feature>
<dbReference type="GO" id="GO:0046872">
    <property type="term" value="F:metal ion binding"/>
    <property type="evidence" value="ECO:0007669"/>
    <property type="project" value="UniProtKB-KW"/>
</dbReference>
<name>A0A1L7X1G6_9HELO</name>
<evidence type="ECO:0000259" key="9">
    <source>
        <dbReference type="PROSITE" id="PS50305"/>
    </source>
</evidence>
<dbReference type="InterPro" id="IPR050134">
    <property type="entry name" value="NAD-dep_sirtuin_deacylases"/>
</dbReference>
<dbReference type="InterPro" id="IPR026590">
    <property type="entry name" value="Ssirtuin_cat_dom"/>
</dbReference>
<protein>
    <recommendedName>
        <fullName evidence="2">protein acetyllysine N-acetyltransferase</fullName>
        <ecNumber evidence="2">2.3.1.286</ecNumber>
    </recommendedName>
</protein>
<dbReference type="PROSITE" id="PS50305">
    <property type="entry name" value="SIRTUIN"/>
    <property type="match status" value="1"/>
</dbReference>
<organism evidence="10 11">
    <name type="scientific">Phialocephala subalpina</name>
    <dbReference type="NCBI Taxonomy" id="576137"/>
    <lineage>
        <taxon>Eukaryota</taxon>
        <taxon>Fungi</taxon>
        <taxon>Dikarya</taxon>
        <taxon>Ascomycota</taxon>
        <taxon>Pezizomycotina</taxon>
        <taxon>Leotiomycetes</taxon>
        <taxon>Helotiales</taxon>
        <taxon>Mollisiaceae</taxon>
        <taxon>Phialocephala</taxon>
        <taxon>Phialocephala fortinii species complex</taxon>
    </lineage>
</organism>
<dbReference type="InterPro" id="IPR029035">
    <property type="entry name" value="DHS-like_NAD/FAD-binding_dom"/>
</dbReference>
<evidence type="ECO:0000256" key="7">
    <source>
        <dbReference type="ARBA" id="ARBA00038170"/>
    </source>
</evidence>
<dbReference type="GO" id="GO:0000122">
    <property type="term" value="P:negative regulation of transcription by RNA polymerase II"/>
    <property type="evidence" value="ECO:0007669"/>
    <property type="project" value="TreeGrafter"/>
</dbReference>
<keyword evidence="5 8" id="KW-0862">Zinc</keyword>
<dbReference type="SUPFAM" id="SSF52467">
    <property type="entry name" value="DHS-like NAD/FAD-binding domain"/>
    <property type="match status" value="1"/>
</dbReference>
<dbReference type="PANTHER" id="PTHR11085:SF12">
    <property type="entry name" value="NAD-DEPENDENT PROTEIN DEACYLASE SIRTUIN-6"/>
    <property type="match status" value="1"/>
</dbReference>
<evidence type="ECO:0000256" key="1">
    <source>
        <dbReference type="ARBA" id="ARBA00006924"/>
    </source>
</evidence>
<feature type="domain" description="Deacetylase sirtuin-type" evidence="9">
    <location>
        <begin position="17"/>
        <end position="261"/>
    </location>
</feature>
<dbReference type="STRING" id="576137.A0A1L7X1G6"/>
<evidence type="ECO:0000256" key="4">
    <source>
        <dbReference type="ARBA" id="ARBA00022723"/>
    </source>
</evidence>
<accession>A0A1L7X1G6</accession>
<keyword evidence="11" id="KW-1185">Reference proteome</keyword>
<keyword evidence="6" id="KW-0520">NAD</keyword>
<comment type="similarity">
    <text evidence="7">Belongs to the sirtuin family. Class IV subfamily.</text>
</comment>
<dbReference type="InterPro" id="IPR003000">
    <property type="entry name" value="Sirtuin"/>
</dbReference>
<evidence type="ECO:0000256" key="2">
    <source>
        <dbReference type="ARBA" id="ARBA00012928"/>
    </source>
</evidence>
<dbReference type="OrthoDB" id="424302at2759"/>
<feature type="binding site" evidence="8">
    <location>
        <position position="162"/>
    </location>
    <ligand>
        <name>Zn(2+)</name>
        <dbReference type="ChEBI" id="CHEBI:29105"/>
    </ligand>
</feature>
<dbReference type="EMBL" id="FJOG01000012">
    <property type="protein sequence ID" value="CZR58868.1"/>
    <property type="molecule type" value="Genomic_DNA"/>
</dbReference>
<sequence>MANFAPKVAPEERTESPDVLDKKAQTLANQIKKSKHFIAFTGAGVSTSAGIPDFRGPEGAWTLRAQGRQRTGKAVNTLQAIPTPTHMALVELQNRGFLKYLVSQNCDGLHRKSGILSNKISEVHGNSNRESCKDCGKEYIRDFRAVATYEKTVHDHRTGRKCALCGGVLLDSIVNFGDDLPIEALALARENARKSDLCLVLGSSLMVQPSNGIPEITGKKRGGKLAICNLQDTPIDELSDMRVYAKVDDLMVRVMDKLGFPVPPFILHRRLVVEMETKDERHQMKVYGVDHDGTPATFLQSVRLEYNRRLVRSEPFVINFRGSLDSGTELKLELEFMGHYGEPNLEIVHEYQEEGDAKTMYLLAYDPLTGEWQTEKQRDVTSGAATPDVIDLTEDTTILSISSD</sequence>
<dbReference type="FunFam" id="3.40.50.1220:FF:000038">
    <property type="entry name" value="NAD-dependent protein deacetylase sirtuin-6 isoform X2"/>
    <property type="match status" value="1"/>
</dbReference>
<evidence type="ECO:0000256" key="6">
    <source>
        <dbReference type="ARBA" id="ARBA00023027"/>
    </source>
</evidence>
<feature type="active site" description="Proton acceptor" evidence="8">
    <location>
        <position position="124"/>
    </location>
</feature>
<keyword evidence="3" id="KW-0808">Transferase</keyword>
<dbReference type="AlphaFoldDB" id="A0A1L7X1G6"/>
<dbReference type="Proteomes" id="UP000184330">
    <property type="component" value="Unassembled WGS sequence"/>
</dbReference>
<dbReference type="Gene3D" id="3.40.50.1220">
    <property type="entry name" value="TPP-binding domain"/>
    <property type="match status" value="1"/>
</dbReference>
<evidence type="ECO:0000313" key="11">
    <source>
        <dbReference type="Proteomes" id="UP000184330"/>
    </source>
</evidence>
<dbReference type="Pfam" id="PF02146">
    <property type="entry name" value="SIR2"/>
    <property type="match status" value="1"/>
</dbReference>
<feature type="binding site" evidence="8">
    <location>
        <position position="135"/>
    </location>
    <ligand>
        <name>Zn(2+)</name>
        <dbReference type="ChEBI" id="CHEBI:29105"/>
    </ligand>
</feature>